<feature type="domain" description="DUF7892" evidence="3">
    <location>
        <begin position="885"/>
        <end position="1056"/>
    </location>
</feature>
<organism evidence="4 5">
    <name type="scientific">Diplodia corticola</name>
    <dbReference type="NCBI Taxonomy" id="236234"/>
    <lineage>
        <taxon>Eukaryota</taxon>
        <taxon>Fungi</taxon>
        <taxon>Dikarya</taxon>
        <taxon>Ascomycota</taxon>
        <taxon>Pezizomycotina</taxon>
        <taxon>Dothideomycetes</taxon>
        <taxon>Dothideomycetes incertae sedis</taxon>
        <taxon>Botryosphaeriales</taxon>
        <taxon>Botryosphaeriaceae</taxon>
        <taxon>Diplodia</taxon>
    </lineage>
</organism>
<feature type="compositionally biased region" description="Polar residues" evidence="2">
    <location>
        <begin position="737"/>
        <end position="757"/>
    </location>
</feature>
<reference evidence="4 5" key="1">
    <citation type="submission" date="2016-10" db="EMBL/GenBank/DDBJ databases">
        <title>Proteomics and genomics reveal pathogen-plant mechanisms compatible with a hemibiotrophic lifestyle of Diplodia corticola.</title>
        <authorList>
            <person name="Fernandes I."/>
            <person name="De Jonge R."/>
            <person name="Van De Peer Y."/>
            <person name="Devreese B."/>
            <person name="Alves A."/>
            <person name="Esteves A.C."/>
        </authorList>
    </citation>
    <scope>NUCLEOTIDE SEQUENCE [LARGE SCALE GENOMIC DNA]</scope>
    <source>
        <strain evidence="4 5">CBS 112549</strain>
    </source>
</reference>
<feature type="region of interest" description="Disordered" evidence="2">
    <location>
        <begin position="1"/>
        <end position="56"/>
    </location>
</feature>
<feature type="compositionally biased region" description="Basic and acidic residues" evidence="2">
    <location>
        <begin position="1288"/>
        <end position="1299"/>
    </location>
</feature>
<feature type="compositionally biased region" description="Basic and acidic residues" evidence="2">
    <location>
        <begin position="1150"/>
        <end position="1169"/>
    </location>
</feature>
<feature type="compositionally biased region" description="Basic and acidic residues" evidence="2">
    <location>
        <begin position="1398"/>
        <end position="1415"/>
    </location>
</feature>
<feature type="compositionally biased region" description="Polar residues" evidence="2">
    <location>
        <begin position="1"/>
        <end position="12"/>
    </location>
</feature>
<feature type="compositionally biased region" description="Basic and acidic residues" evidence="2">
    <location>
        <begin position="429"/>
        <end position="443"/>
    </location>
</feature>
<gene>
    <name evidence="4" type="ORF">BKCO1_5400084</name>
</gene>
<comment type="caution">
    <text evidence="4">The sequence shown here is derived from an EMBL/GenBank/DDBJ whole genome shotgun (WGS) entry which is preliminary data.</text>
</comment>
<feature type="compositionally biased region" description="Pro residues" evidence="2">
    <location>
        <begin position="1516"/>
        <end position="1531"/>
    </location>
</feature>
<feature type="compositionally biased region" description="Basic and acidic residues" evidence="2">
    <location>
        <begin position="43"/>
        <end position="53"/>
    </location>
</feature>
<evidence type="ECO:0000256" key="1">
    <source>
        <dbReference type="ARBA" id="ARBA00022581"/>
    </source>
</evidence>
<keyword evidence="1" id="KW-0945">Host-virus interaction</keyword>
<name>A0A1J9QRA5_9PEZI</name>
<feature type="region of interest" description="Disordered" evidence="2">
    <location>
        <begin position="406"/>
        <end position="443"/>
    </location>
</feature>
<evidence type="ECO:0000313" key="5">
    <source>
        <dbReference type="Proteomes" id="UP000183809"/>
    </source>
</evidence>
<feature type="compositionally biased region" description="Basic and acidic residues" evidence="2">
    <location>
        <begin position="1474"/>
        <end position="1483"/>
    </location>
</feature>
<feature type="compositionally biased region" description="Polar residues" evidence="2">
    <location>
        <begin position="406"/>
        <end position="424"/>
    </location>
</feature>
<feature type="region of interest" description="Disordered" evidence="2">
    <location>
        <begin position="1233"/>
        <end position="1531"/>
    </location>
</feature>
<evidence type="ECO:0000259" key="3">
    <source>
        <dbReference type="Pfam" id="PF25422"/>
    </source>
</evidence>
<feature type="region of interest" description="Disordered" evidence="2">
    <location>
        <begin position="1078"/>
        <end position="1182"/>
    </location>
</feature>
<proteinExistence type="predicted"/>
<dbReference type="EMBL" id="MNUE01000054">
    <property type="protein sequence ID" value="OJD30945.1"/>
    <property type="molecule type" value="Genomic_DNA"/>
</dbReference>
<accession>A0A1J9QRA5</accession>
<dbReference type="CDD" id="cd09917">
    <property type="entry name" value="F-box_SF"/>
    <property type="match status" value="1"/>
</dbReference>
<dbReference type="Proteomes" id="UP000183809">
    <property type="component" value="Unassembled WGS sequence"/>
</dbReference>
<evidence type="ECO:0000313" key="4">
    <source>
        <dbReference type="EMBL" id="OJD30945.1"/>
    </source>
</evidence>
<evidence type="ECO:0000256" key="2">
    <source>
        <dbReference type="SAM" id="MobiDB-lite"/>
    </source>
</evidence>
<feature type="compositionally biased region" description="Pro residues" evidence="2">
    <location>
        <begin position="785"/>
        <end position="798"/>
    </location>
</feature>
<keyword evidence="5" id="KW-1185">Reference proteome</keyword>
<dbReference type="InterPro" id="IPR036047">
    <property type="entry name" value="F-box-like_dom_sf"/>
</dbReference>
<feature type="region of interest" description="Disordered" evidence="2">
    <location>
        <begin position="1198"/>
        <end position="1217"/>
    </location>
</feature>
<dbReference type="PANTHER" id="PTHR13037">
    <property type="entry name" value="FORMIN"/>
    <property type="match status" value="1"/>
</dbReference>
<feature type="compositionally biased region" description="Basic and acidic residues" evidence="2">
    <location>
        <begin position="1633"/>
        <end position="1645"/>
    </location>
</feature>
<dbReference type="GeneID" id="31017556"/>
<feature type="compositionally biased region" description="Basic and acidic residues" evidence="2">
    <location>
        <begin position="1096"/>
        <end position="1109"/>
    </location>
</feature>
<feature type="compositionally biased region" description="Basic and acidic residues" evidence="2">
    <location>
        <begin position="1310"/>
        <end position="1333"/>
    </location>
</feature>
<feature type="region of interest" description="Disordered" evidence="2">
    <location>
        <begin position="1599"/>
        <end position="1651"/>
    </location>
</feature>
<dbReference type="InterPro" id="IPR057214">
    <property type="entry name" value="DUF7892"/>
</dbReference>
<dbReference type="SUPFAM" id="SSF81383">
    <property type="entry name" value="F-box domain"/>
    <property type="match status" value="1"/>
</dbReference>
<sequence length="1651" mass="185621">MEQPPSLATSASPPHFRQPAASSACGPSLRMPDPRDPQPFGKRKADGAVDAPDKRRRVAVPDHLANILPPVAGLPGHIWQNVFLYLPPVSLGRLLQVNRAFHTLLTRVDEPDQGSHPLSPSLSIVSSESIWSSARKTYFPTIPRPLLGQSELSMWRLLKGRRCQFCGKSQHSEPHPASTWEGGPGTDGVRVIWSFGIRSCGRCLEERSQPEKNLLFTVSSTALLAALPCLFVTQSLHAIASSTLSSTSIPPTVTLYKWYYRAHVQDITRQFEEVRVLGPAAGEEWFKGLEDMGRRRIADAERWERWERKGGFHDLCLPKRQTVSPPTIASSSQQPPTATYTFSRQLPMNGVPRAGELAPLDPFGPNRAYCTLAMLSPACPGFVGPSTHCEDTDCCPLQVASASCSSQYPGTTAEQPMAPQSLSPGASHLRPERSIRDANEAKAARKSEIERRCQELNPSISPNVLRHMKAFQAACQISSPLTEKAWEMLKPRLEAQRDEAEKVEHERAAQMAALQVKLEDRRQQDASMKEVREVLEREWEEVQRPVREKLGGYADEITNRDWMDGRSLSKDNCPQFAADLLIEIRSRFYADLALEDEDTLAAGQEIREDPPTGPPTRRLLLENMKWVFDNKIKPLTEQFRKELFLCNGEGCEGNPKWYGFEGIIQHYGAKHTTAFSVGNVVVCWKEADWPEEPPFHPDPSKARYGFYNGYPSSSTAGQGQAAQHAYPNYSYGGYPQGATSMPPTSSRTPHPFAQSSPGPYGQYGATNGPFPPPAATGANFYGPRHGPPQPYGPPPGSIPPYAGSSQAQWHDNSYVYDSYASFQPSTGPTFAPPGSNFGPPMPGYEGQFGPQTAASGSYGPYRGGSSHGTPPAPPAPESRGPLPTNVYRDQLKVLTDVARDYWTSTSGVKGLPPSVRLSVVIYHILYHFNLRFGIEPSLDLFADALDSHHSMHPLNAVAGLRCRACALGFHNHAPTFNSSSSSSHSSERNFSTLLSLILHFKSEHMERAVLGAHDVSPGPQLEWKKDMIELPDDSVVSALVQSPGMDDHKLRIIAEAFPTLFPSPLPHIGIVPDEPVESEMPVANPARDPSPARRRFAGDHTEHRQEQRPEPTPTPRARAARVSGPGYEDSPAARSPMAPPTAPPSGDGEYDSRRPPFELDEHRASRRPMEYPYSPPRGDRRMRAVYYDEPRYYVARDYEDHGYPSRRPDNYVPLSPAASRRYSYYGRVYEETWDRPRREERHASERDTETQERVPTRAGLRYLDRPELSTAPSPINAVRPESRQGNNENHDDSSVKQEPRSPMPPDVEAAADRFLDDLATGERVREYVSRAARDEEEMENVENRTRQHSRAPNEPPNRPDEAAGARASRANSVRGNGGRSTAEPEPSMRRYSQGPRHHRDEDFGSMRRRESESRRYTYAPSRYRRVSMYHDEPYHYGHRLVPPRSSRYGRYEAARRQLEQSKSPTREGTSIPEQRQRSERRSPEPPVYDARYEPHYPAHPPSRDYVQYDDRDRYSPGPPPGYRYAEAPPPPPAYVNEYGEVVEYVRIDDPYHDHRYIQGPPSDGHRRYVEYLPYERQRRYEPVHDDRHYVYYPERRPYYADHEAHPYHSGREGRDYEVGSSVPPLAQAPGPTPRERDGERRRESAFTEDAA</sequence>
<protein>
    <submittedName>
        <fullName evidence="4">F-box domain skp2-like protein</fullName>
    </submittedName>
</protein>
<dbReference type="PANTHER" id="PTHR13037:SF24">
    <property type="entry name" value="POLYCOMB PROTEIN PCL-RELATED"/>
    <property type="match status" value="1"/>
</dbReference>
<dbReference type="RefSeq" id="XP_020127205.1">
    <property type="nucleotide sequence ID" value="XM_020277295.1"/>
</dbReference>
<feature type="region of interest" description="Disordered" evidence="2">
    <location>
        <begin position="826"/>
        <end position="884"/>
    </location>
</feature>
<feature type="compositionally biased region" description="Basic and acidic residues" evidence="2">
    <location>
        <begin position="1599"/>
        <end position="1617"/>
    </location>
</feature>
<dbReference type="STRING" id="236234.A0A1J9QRA5"/>
<feature type="compositionally biased region" description="Basic and acidic residues" evidence="2">
    <location>
        <begin position="1198"/>
        <end position="1209"/>
    </location>
</feature>
<feature type="compositionally biased region" description="Basic and acidic residues" evidence="2">
    <location>
        <begin position="1233"/>
        <end position="1255"/>
    </location>
</feature>
<dbReference type="Pfam" id="PF25422">
    <property type="entry name" value="DUF7892"/>
    <property type="match status" value="1"/>
</dbReference>
<dbReference type="OrthoDB" id="2322499at2759"/>
<feature type="region of interest" description="Disordered" evidence="2">
    <location>
        <begin position="737"/>
        <end position="805"/>
    </location>
</feature>
<feature type="compositionally biased region" description="Basic and acidic residues" evidence="2">
    <location>
        <begin position="1449"/>
        <end position="1459"/>
    </location>
</feature>